<dbReference type="InterPro" id="IPR017871">
    <property type="entry name" value="ABC_transporter-like_CS"/>
</dbReference>
<dbReference type="EMBL" id="JADEXG010000027">
    <property type="protein sequence ID" value="MBE9078175.1"/>
    <property type="molecule type" value="Genomic_DNA"/>
</dbReference>
<dbReference type="Pfam" id="PF00005">
    <property type="entry name" value="ABC_tran"/>
    <property type="match status" value="1"/>
</dbReference>
<keyword evidence="4 6" id="KW-0067">ATP-binding</keyword>
<dbReference type="InterPro" id="IPR003593">
    <property type="entry name" value="AAA+_ATPase"/>
</dbReference>
<dbReference type="AlphaFoldDB" id="A0A8J7A8V0"/>
<evidence type="ECO:0000256" key="1">
    <source>
        <dbReference type="ARBA" id="ARBA00005417"/>
    </source>
</evidence>
<dbReference type="PANTHER" id="PTHR42734">
    <property type="entry name" value="METAL TRANSPORT SYSTEM ATP-BINDING PROTEIN TM_0124-RELATED"/>
    <property type="match status" value="1"/>
</dbReference>
<dbReference type="SMART" id="SM00382">
    <property type="entry name" value="AAA"/>
    <property type="match status" value="1"/>
</dbReference>
<keyword evidence="3" id="KW-0547">Nucleotide-binding</keyword>
<dbReference type="InterPro" id="IPR003439">
    <property type="entry name" value="ABC_transporter-like_ATP-bd"/>
</dbReference>
<dbReference type="PROSITE" id="PS50893">
    <property type="entry name" value="ABC_TRANSPORTER_2"/>
    <property type="match status" value="1"/>
</dbReference>
<dbReference type="RefSeq" id="WP_193907726.1">
    <property type="nucleotide sequence ID" value="NZ_JADEXG010000027.1"/>
</dbReference>
<dbReference type="InterPro" id="IPR027417">
    <property type="entry name" value="P-loop_NTPase"/>
</dbReference>
<dbReference type="InterPro" id="IPR050153">
    <property type="entry name" value="Metal_Ion_Import_ABC"/>
</dbReference>
<evidence type="ECO:0000256" key="2">
    <source>
        <dbReference type="ARBA" id="ARBA00022448"/>
    </source>
</evidence>
<comment type="caution">
    <text evidence="6">The sequence shown here is derived from an EMBL/GenBank/DDBJ whole genome shotgun (WGS) entry which is preliminary data.</text>
</comment>
<name>A0A8J7A8V0_9CYAN</name>
<dbReference type="Proteomes" id="UP000636505">
    <property type="component" value="Unassembled WGS sequence"/>
</dbReference>
<dbReference type="GO" id="GO:0005524">
    <property type="term" value="F:ATP binding"/>
    <property type="evidence" value="ECO:0007669"/>
    <property type="project" value="UniProtKB-KW"/>
</dbReference>
<evidence type="ECO:0000256" key="4">
    <source>
        <dbReference type="ARBA" id="ARBA00022840"/>
    </source>
</evidence>
<evidence type="ECO:0000256" key="3">
    <source>
        <dbReference type="ARBA" id="ARBA00022741"/>
    </source>
</evidence>
<gene>
    <name evidence="6" type="ORF">IQ241_12880</name>
</gene>
<keyword evidence="2" id="KW-0813">Transport</keyword>
<evidence type="ECO:0000313" key="6">
    <source>
        <dbReference type="EMBL" id="MBE9078175.1"/>
    </source>
</evidence>
<dbReference type="PROSITE" id="PS00211">
    <property type="entry name" value="ABC_TRANSPORTER_1"/>
    <property type="match status" value="1"/>
</dbReference>
<keyword evidence="7" id="KW-1185">Reference proteome</keyword>
<evidence type="ECO:0000313" key="7">
    <source>
        <dbReference type="Proteomes" id="UP000636505"/>
    </source>
</evidence>
<sequence length="246" mass="27383">MLEVQNVSVNYRGVRALEPLSIDFAAGELVGLIGPNGAGKSTLIKAILGLVPASGRVLWNGLPLRRQRQRVAYVPQRSQIDWDYPTTVWNVVLMGTTALRGWWRPPGREAQRRAYAALERVDLVGLRDRAIGALSGGQQQRVFLGRALAQQADLFLLDEPFTGVDRKTEAMMLAVFSALKAQGKTLLVCSHEWGDRLQQYDRLLLLNQQLLADDRPEGVMTLENIHRAYGQNLQLVKPSADLPFVC</sequence>
<dbReference type="SUPFAM" id="SSF52540">
    <property type="entry name" value="P-loop containing nucleoside triphosphate hydrolases"/>
    <property type="match status" value="1"/>
</dbReference>
<feature type="domain" description="ABC transporter" evidence="5">
    <location>
        <begin position="2"/>
        <end position="232"/>
    </location>
</feature>
<evidence type="ECO:0000259" key="5">
    <source>
        <dbReference type="PROSITE" id="PS50893"/>
    </source>
</evidence>
<proteinExistence type="inferred from homology"/>
<protein>
    <submittedName>
        <fullName evidence="6">Metal ABC transporter ATP-binding protein</fullName>
    </submittedName>
</protein>
<comment type="similarity">
    <text evidence="1">Belongs to the ABC transporter superfamily.</text>
</comment>
<accession>A0A8J7A8V0</accession>
<dbReference type="PANTHER" id="PTHR42734:SF5">
    <property type="entry name" value="IRON TRANSPORT SYSTEM ATP-BINDING PROTEIN HI_0361-RELATED"/>
    <property type="match status" value="1"/>
</dbReference>
<dbReference type="CDD" id="cd03235">
    <property type="entry name" value="ABC_Metallic_Cations"/>
    <property type="match status" value="1"/>
</dbReference>
<dbReference type="Gene3D" id="3.40.50.300">
    <property type="entry name" value="P-loop containing nucleotide triphosphate hydrolases"/>
    <property type="match status" value="1"/>
</dbReference>
<dbReference type="GO" id="GO:0016887">
    <property type="term" value="F:ATP hydrolysis activity"/>
    <property type="evidence" value="ECO:0007669"/>
    <property type="project" value="InterPro"/>
</dbReference>
<reference evidence="6" key="1">
    <citation type="submission" date="2020-10" db="EMBL/GenBank/DDBJ databases">
        <authorList>
            <person name="Castelo-Branco R."/>
            <person name="Eusebio N."/>
            <person name="Adriana R."/>
            <person name="Vieira A."/>
            <person name="Brugerolle De Fraissinette N."/>
            <person name="Rezende De Castro R."/>
            <person name="Schneider M.P."/>
            <person name="Vasconcelos V."/>
            <person name="Leao P.N."/>
        </authorList>
    </citation>
    <scope>NUCLEOTIDE SEQUENCE</scope>
    <source>
        <strain evidence="6">LEGE 07310</strain>
    </source>
</reference>
<organism evidence="6 7">
    <name type="scientific">Vasconcelosia minhoensis LEGE 07310</name>
    <dbReference type="NCBI Taxonomy" id="915328"/>
    <lineage>
        <taxon>Bacteria</taxon>
        <taxon>Bacillati</taxon>
        <taxon>Cyanobacteriota</taxon>
        <taxon>Cyanophyceae</taxon>
        <taxon>Nodosilineales</taxon>
        <taxon>Cymatolegaceae</taxon>
        <taxon>Vasconcelosia</taxon>
        <taxon>Vasconcelosia minhoensis</taxon>
    </lineage>
</organism>